<dbReference type="InterPro" id="IPR001433">
    <property type="entry name" value="OxRdtase_FAD/NAD-bd"/>
</dbReference>
<comment type="caution">
    <text evidence="2">The sequence shown here is derived from an EMBL/GenBank/DDBJ whole genome shotgun (WGS) entry which is preliminary data.</text>
</comment>
<evidence type="ECO:0000313" key="3">
    <source>
        <dbReference type="EMBL" id="MFC7198897.1"/>
    </source>
</evidence>
<dbReference type="PANTHER" id="PTHR47354">
    <property type="entry name" value="NADH OXIDOREDUCTASE HCR"/>
    <property type="match status" value="1"/>
</dbReference>
<dbReference type="EMBL" id="JBHTAR010000002">
    <property type="protein sequence ID" value="MFC7198023.1"/>
    <property type="molecule type" value="Genomic_DNA"/>
</dbReference>
<dbReference type="InterPro" id="IPR017938">
    <property type="entry name" value="Riboflavin_synthase-like_b-brl"/>
</dbReference>
<evidence type="ECO:0000313" key="2">
    <source>
        <dbReference type="EMBL" id="MFC7198023.1"/>
    </source>
</evidence>
<dbReference type="Pfam" id="PF00970">
    <property type="entry name" value="FAD_binding_6"/>
    <property type="match status" value="1"/>
</dbReference>
<sequence>MVSKSAKVTAVEAMDRDRRVEIRARLRKLGAKYGFKDVVAKEGPIDWERVFEEASQASRRLAPQIGAFHDRFERARPALVRIEFETDEPIEFAAGQYLSIRFGDRTRAYSVASSPNRDHTELCIRRVPDGRLSPRLCEELSVGDELAVRGPHGNLLLEGPSKRDMVFLATGTGVAPMKSMIDYTFEEGRDTFRGEERDVWLFLGAAWEDDLPYHDAFRALSAEHDNFHYISCLSREPWLSEWGGETEYIQDAMVKYVDERALQDAAFGGHMAEMLADRPETDTSARIDPHVAEVYACGINAMVYGLETAARRLGIPKDSIHCEGYG</sequence>
<keyword evidence="4" id="KW-1185">Reference proteome</keyword>
<reference evidence="2" key="3">
    <citation type="submission" date="2024-09" db="EMBL/GenBank/DDBJ databases">
        <authorList>
            <person name="Sun Q."/>
        </authorList>
    </citation>
    <scope>NUCLEOTIDE SEQUENCE</scope>
    <source>
        <strain evidence="2">NBRC 114356</strain>
    </source>
</reference>
<dbReference type="InterPro" id="IPR050415">
    <property type="entry name" value="MRET"/>
</dbReference>
<proteinExistence type="predicted"/>
<reference evidence="2" key="1">
    <citation type="journal article" date="2014" name="Int. J. Syst. Evol. Microbiol.">
        <title>Complete genome sequence of Corynebacterium casei LMG S-19264T (=DSM 44701T), isolated from a smear-ripened cheese.</title>
        <authorList>
            <consortium name="US DOE Joint Genome Institute (JGI-PGF)"/>
            <person name="Walter F."/>
            <person name="Albersmeier A."/>
            <person name="Kalinowski J."/>
            <person name="Ruckert C."/>
        </authorList>
    </citation>
    <scope>NUCLEOTIDE SEQUENCE [LARGE SCALE GENOMIC DNA]</scope>
    <source>
        <strain evidence="2">NBRC 114356</strain>
    </source>
</reference>
<evidence type="ECO:0000313" key="4">
    <source>
        <dbReference type="Proteomes" id="UP001596447"/>
    </source>
</evidence>
<dbReference type="PROSITE" id="PS51384">
    <property type="entry name" value="FAD_FR"/>
    <property type="match status" value="1"/>
</dbReference>
<dbReference type="PRINTS" id="PR00410">
    <property type="entry name" value="PHEHYDRXLASE"/>
</dbReference>
<dbReference type="InterPro" id="IPR001709">
    <property type="entry name" value="Flavoprot_Pyr_Nucl_cyt_Rdtase"/>
</dbReference>
<dbReference type="PANTHER" id="PTHR47354:SF5">
    <property type="entry name" value="PROTEIN RFBI"/>
    <property type="match status" value="1"/>
</dbReference>
<dbReference type="AlphaFoldDB" id="A0ABD5YZ51"/>
<accession>A0ABD5YZ51</accession>
<dbReference type="PRINTS" id="PR00371">
    <property type="entry name" value="FPNCR"/>
</dbReference>
<dbReference type="Gene3D" id="2.40.30.10">
    <property type="entry name" value="Translation factors"/>
    <property type="match status" value="1"/>
</dbReference>
<feature type="domain" description="FAD-binding FR-type" evidence="1">
    <location>
        <begin position="48"/>
        <end position="158"/>
    </location>
</feature>
<gene>
    <name evidence="2" type="ORF">ACFQJ9_00665</name>
    <name evidence="3" type="ORF">ACFQJ9_05590</name>
</gene>
<dbReference type="Gene3D" id="3.40.50.80">
    <property type="entry name" value="Nucleotide-binding domain of ferredoxin-NADP reductase (FNR) module"/>
    <property type="match status" value="1"/>
</dbReference>
<name>A0ABD5YZ51_9EURY</name>
<organism evidence="2 4">
    <name type="scientific">Halospeciosus flavus</name>
    <dbReference type="NCBI Taxonomy" id="3032283"/>
    <lineage>
        <taxon>Archaea</taxon>
        <taxon>Methanobacteriati</taxon>
        <taxon>Methanobacteriota</taxon>
        <taxon>Stenosarchaea group</taxon>
        <taxon>Halobacteria</taxon>
        <taxon>Halobacteriales</taxon>
        <taxon>Halobacteriaceae</taxon>
        <taxon>Halospeciosus</taxon>
    </lineage>
</organism>
<dbReference type="InterPro" id="IPR017927">
    <property type="entry name" value="FAD-bd_FR_type"/>
</dbReference>
<dbReference type="SUPFAM" id="SSF52343">
    <property type="entry name" value="Ferredoxin reductase-like, C-terminal NADP-linked domain"/>
    <property type="match status" value="1"/>
</dbReference>
<evidence type="ECO:0000259" key="1">
    <source>
        <dbReference type="PROSITE" id="PS51384"/>
    </source>
</evidence>
<reference evidence="4" key="2">
    <citation type="journal article" date="2019" name="Int. J. Syst. Evol. Microbiol.">
        <title>The Global Catalogue of Microorganisms (GCM) 10K type strain sequencing project: providing services to taxonomists for standard genome sequencing and annotation.</title>
        <authorList>
            <consortium name="The Broad Institute Genomics Platform"/>
            <consortium name="The Broad Institute Genome Sequencing Center for Infectious Disease"/>
            <person name="Wu L."/>
            <person name="Ma J."/>
        </authorList>
    </citation>
    <scope>NUCLEOTIDE SEQUENCE [LARGE SCALE GENOMIC DNA]</scope>
    <source>
        <strain evidence="4">XZGYJ-43</strain>
    </source>
</reference>
<dbReference type="Pfam" id="PF00175">
    <property type="entry name" value="NAD_binding_1"/>
    <property type="match status" value="1"/>
</dbReference>
<protein>
    <submittedName>
        <fullName evidence="2">FAD-binding oxidoreductase</fullName>
    </submittedName>
</protein>
<dbReference type="InterPro" id="IPR008333">
    <property type="entry name" value="Cbr1-like_FAD-bd_dom"/>
</dbReference>
<dbReference type="Proteomes" id="UP001596447">
    <property type="component" value="Unassembled WGS sequence"/>
</dbReference>
<dbReference type="InterPro" id="IPR039261">
    <property type="entry name" value="FNR_nucleotide-bd"/>
</dbReference>
<dbReference type="SUPFAM" id="SSF63380">
    <property type="entry name" value="Riboflavin synthase domain-like"/>
    <property type="match status" value="1"/>
</dbReference>
<dbReference type="RefSeq" id="WP_382215440.1">
    <property type="nucleotide sequence ID" value="NZ_JBHTAR010000002.1"/>
</dbReference>
<dbReference type="EMBL" id="JBHTAR010000011">
    <property type="protein sequence ID" value="MFC7198897.1"/>
    <property type="molecule type" value="Genomic_DNA"/>
</dbReference>